<dbReference type="SUPFAM" id="SSF46689">
    <property type="entry name" value="Homeodomain-like"/>
    <property type="match status" value="1"/>
</dbReference>
<dbReference type="PANTHER" id="PTHR42713">
    <property type="entry name" value="HISTIDINE KINASE-RELATED"/>
    <property type="match status" value="1"/>
</dbReference>
<proteinExistence type="predicted"/>
<dbReference type="PRINTS" id="PR00032">
    <property type="entry name" value="HTHARAC"/>
</dbReference>
<feature type="modified residue" description="4-aspartylphosphate" evidence="10">
    <location>
        <position position="55"/>
    </location>
</feature>
<keyword evidence="3" id="KW-0963">Cytoplasm</keyword>
<keyword evidence="6" id="KW-0805">Transcription regulation</keyword>
<evidence type="ECO:0000256" key="9">
    <source>
        <dbReference type="ARBA" id="ARBA00024867"/>
    </source>
</evidence>
<dbReference type="InterPro" id="IPR011006">
    <property type="entry name" value="CheY-like_superfamily"/>
</dbReference>
<evidence type="ECO:0000313" key="13">
    <source>
        <dbReference type="EMBL" id="ESL02887.1"/>
    </source>
</evidence>
<dbReference type="AlphaFoldDB" id="V2Y468"/>
<dbReference type="Proteomes" id="UP000018227">
    <property type="component" value="Unassembled WGS sequence"/>
</dbReference>
<keyword evidence="4 10" id="KW-0597">Phosphoprotein</keyword>
<protein>
    <recommendedName>
        <fullName evidence="2">Stage 0 sporulation protein A homolog</fullName>
    </recommendedName>
</protein>
<dbReference type="eggNOG" id="COG2207">
    <property type="taxonomic scope" value="Bacteria"/>
</dbReference>
<evidence type="ECO:0000256" key="8">
    <source>
        <dbReference type="ARBA" id="ARBA00023163"/>
    </source>
</evidence>
<keyword evidence="14" id="KW-1185">Reference proteome</keyword>
<dbReference type="Pfam" id="PF00072">
    <property type="entry name" value="Response_reg"/>
    <property type="match status" value="1"/>
</dbReference>
<evidence type="ECO:0000313" key="14">
    <source>
        <dbReference type="Proteomes" id="UP000018227"/>
    </source>
</evidence>
<dbReference type="InterPro" id="IPR018060">
    <property type="entry name" value="HTH_AraC"/>
</dbReference>
<evidence type="ECO:0000256" key="5">
    <source>
        <dbReference type="ARBA" id="ARBA00023012"/>
    </source>
</evidence>
<dbReference type="InterPro" id="IPR020449">
    <property type="entry name" value="Tscrpt_reg_AraC-type_HTH"/>
</dbReference>
<evidence type="ECO:0000256" key="10">
    <source>
        <dbReference type="PROSITE-ProRule" id="PRU00169"/>
    </source>
</evidence>
<dbReference type="SMART" id="SM00448">
    <property type="entry name" value="REC"/>
    <property type="match status" value="1"/>
</dbReference>
<reference evidence="13 14" key="1">
    <citation type="submission" date="2013-06" db="EMBL/GenBank/DDBJ databases">
        <authorList>
            <person name="Weinstock G."/>
            <person name="Sodergren E."/>
            <person name="Clifton S."/>
            <person name="Fulton L."/>
            <person name="Fulton B."/>
            <person name="Courtney L."/>
            <person name="Fronick C."/>
            <person name="Harrison M."/>
            <person name="Strong C."/>
            <person name="Farmer C."/>
            <person name="Delahaunty K."/>
            <person name="Markovic C."/>
            <person name="Hall O."/>
            <person name="Minx P."/>
            <person name="Tomlinson C."/>
            <person name="Mitreva M."/>
            <person name="Nelson J."/>
            <person name="Hou S."/>
            <person name="Wollam A."/>
            <person name="Pepin K.H."/>
            <person name="Johnson M."/>
            <person name="Bhonagiri V."/>
            <person name="Nash W.E."/>
            <person name="Warren W."/>
            <person name="Chinwalla A."/>
            <person name="Mardis E.R."/>
            <person name="Wilson R.K."/>
        </authorList>
    </citation>
    <scope>NUCLEOTIDE SEQUENCE [LARGE SCALE GENOMIC DNA]</scope>
    <source>
        <strain evidence="13 14">ATCC 51271</strain>
    </source>
</reference>
<dbReference type="Pfam" id="PF12833">
    <property type="entry name" value="HTH_18"/>
    <property type="match status" value="1"/>
</dbReference>
<sequence length="256" mass="29492">MYNLLIVDDEPVIRRGIKSLAILSEIGINKIFEAGNAETCLEITDKEQIDIIMLDINMPNTDGLTLAKMLKEKNQNFAIIMVTGYDYFEYMQTAIRLGVDDYLLKPVNKTDIELVLKRMIDKIEKIRLENRLSELSVTSESILSGDNSSFKAVREYMNEHLFDSDLSLGYMAENLGFNSSYLSGIIKQIYGIPFQEYLTLKRMEQAKILCLSTDMKNYEIAEEIGYEDVNYFTNRFKKTFGITPKQFKQGMKPNEN</sequence>
<dbReference type="eggNOG" id="COG4753">
    <property type="taxonomic scope" value="Bacteria"/>
</dbReference>
<evidence type="ECO:0000259" key="12">
    <source>
        <dbReference type="PROSITE" id="PS50110"/>
    </source>
</evidence>
<dbReference type="Gene3D" id="1.10.10.60">
    <property type="entry name" value="Homeodomain-like"/>
    <property type="match status" value="2"/>
</dbReference>
<evidence type="ECO:0000256" key="7">
    <source>
        <dbReference type="ARBA" id="ARBA00023125"/>
    </source>
</evidence>
<dbReference type="EMBL" id="ACIL03000013">
    <property type="protein sequence ID" value="ESL02887.1"/>
    <property type="molecule type" value="Genomic_DNA"/>
</dbReference>
<dbReference type="InterPro" id="IPR051552">
    <property type="entry name" value="HptR"/>
</dbReference>
<dbReference type="InterPro" id="IPR001789">
    <property type="entry name" value="Sig_transdc_resp-reg_receiver"/>
</dbReference>
<dbReference type="PROSITE" id="PS50110">
    <property type="entry name" value="RESPONSE_REGULATORY"/>
    <property type="match status" value="1"/>
</dbReference>
<dbReference type="OrthoDB" id="1769137at2"/>
<dbReference type="GO" id="GO:0003700">
    <property type="term" value="F:DNA-binding transcription factor activity"/>
    <property type="evidence" value="ECO:0007669"/>
    <property type="project" value="InterPro"/>
</dbReference>
<dbReference type="GO" id="GO:0000160">
    <property type="term" value="P:phosphorelay signal transduction system"/>
    <property type="evidence" value="ECO:0007669"/>
    <property type="project" value="UniProtKB-KW"/>
</dbReference>
<gene>
    <name evidence="13" type="ORF">GCWU0000282_001757</name>
</gene>
<dbReference type="Gene3D" id="3.40.50.2300">
    <property type="match status" value="1"/>
</dbReference>
<evidence type="ECO:0000256" key="6">
    <source>
        <dbReference type="ARBA" id="ARBA00023015"/>
    </source>
</evidence>
<dbReference type="SMART" id="SM00342">
    <property type="entry name" value="HTH_ARAC"/>
    <property type="match status" value="1"/>
</dbReference>
<dbReference type="PROSITE" id="PS01124">
    <property type="entry name" value="HTH_ARAC_FAMILY_2"/>
    <property type="match status" value="1"/>
</dbReference>
<comment type="caution">
    <text evidence="13">The sequence shown here is derived from an EMBL/GenBank/DDBJ whole genome shotgun (WGS) entry which is preliminary data.</text>
</comment>
<dbReference type="RefSeq" id="WP_023354629.1">
    <property type="nucleotide sequence ID" value="NZ_KI535368.1"/>
</dbReference>
<dbReference type="SUPFAM" id="SSF52172">
    <property type="entry name" value="CheY-like"/>
    <property type="match status" value="1"/>
</dbReference>
<keyword evidence="5" id="KW-0902">Two-component regulatory system</keyword>
<dbReference type="InterPro" id="IPR009057">
    <property type="entry name" value="Homeodomain-like_sf"/>
</dbReference>
<dbReference type="STRING" id="592026.GCWU0000282_001757"/>
<evidence type="ECO:0000256" key="1">
    <source>
        <dbReference type="ARBA" id="ARBA00004496"/>
    </source>
</evidence>
<keyword evidence="8" id="KW-0804">Transcription</keyword>
<name>V2Y468_9FIRM</name>
<evidence type="ECO:0000256" key="4">
    <source>
        <dbReference type="ARBA" id="ARBA00022553"/>
    </source>
</evidence>
<keyword evidence="7" id="KW-0238">DNA-binding</keyword>
<evidence type="ECO:0000256" key="2">
    <source>
        <dbReference type="ARBA" id="ARBA00018672"/>
    </source>
</evidence>
<feature type="domain" description="HTH araC/xylS-type" evidence="11">
    <location>
        <begin position="151"/>
        <end position="250"/>
    </location>
</feature>
<dbReference type="GO" id="GO:0005737">
    <property type="term" value="C:cytoplasm"/>
    <property type="evidence" value="ECO:0007669"/>
    <property type="project" value="UniProtKB-SubCell"/>
</dbReference>
<feature type="domain" description="Response regulatory" evidence="12">
    <location>
        <begin position="3"/>
        <end position="120"/>
    </location>
</feature>
<accession>V2Y468</accession>
<organism evidence="13 14">
    <name type="scientific">Catonella morbi ATCC 51271</name>
    <dbReference type="NCBI Taxonomy" id="592026"/>
    <lineage>
        <taxon>Bacteria</taxon>
        <taxon>Bacillati</taxon>
        <taxon>Bacillota</taxon>
        <taxon>Clostridia</taxon>
        <taxon>Lachnospirales</taxon>
        <taxon>Lachnospiraceae</taxon>
        <taxon>Catonella</taxon>
    </lineage>
</organism>
<evidence type="ECO:0000256" key="3">
    <source>
        <dbReference type="ARBA" id="ARBA00022490"/>
    </source>
</evidence>
<comment type="subcellular location">
    <subcellularLocation>
        <location evidence="1">Cytoplasm</location>
    </subcellularLocation>
</comment>
<evidence type="ECO:0000259" key="11">
    <source>
        <dbReference type="PROSITE" id="PS01124"/>
    </source>
</evidence>
<dbReference type="HOGENOM" id="CLU_000445_5_1_9"/>
<dbReference type="CDD" id="cd17536">
    <property type="entry name" value="REC_YesN-like"/>
    <property type="match status" value="1"/>
</dbReference>
<dbReference type="GO" id="GO:0043565">
    <property type="term" value="F:sequence-specific DNA binding"/>
    <property type="evidence" value="ECO:0007669"/>
    <property type="project" value="InterPro"/>
</dbReference>
<comment type="function">
    <text evidence="9">May play the central regulatory role in sporulation. It may be an element of the effector pathway responsible for the activation of sporulation genes in response to nutritional stress. Spo0A may act in concert with spo0H (a sigma factor) to control the expression of some genes that are critical to the sporulation process.</text>
</comment>
<dbReference type="PANTHER" id="PTHR42713:SF3">
    <property type="entry name" value="TRANSCRIPTIONAL REGULATORY PROTEIN HPTR"/>
    <property type="match status" value="1"/>
</dbReference>